<keyword evidence="2" id="KW-1185">Reference proteome</keyword>
<protein>
    <submittedName>
        <fullName evidence="1">Uncharacterized protein</fullName>
    </submittedName>
</protein>
<dbReference type="EMBL" id="LAVV01006557">
    <property type="protein sequence ID" value="KNZ59365.1"/>
    <property type="molecule type" value="Genomic_DNA"/>
</dbReference>
<evidence type="ECO:0000313" key="1">
    <source>
        <dbReference type="EMBL" id="KNZ59365.1"/>
    </source>
</evidence>
<accession>A0A0L6VGZ7</accession>
<reference evidence="1 2" key="1">
    <citation type="submission" date="2015-08" db="EMBL/GenBank/DDBJ databases">
        <title>Next Generation Sequencing and Analysis of the Genome of Puccinia sorghi L Schw, the Causal Agent of Maize Common Rust.</title>
        <authorList>
            <person name="Rochi L."/>
            <person name="Burguener G."/>
            <person name="Darino M."/>
            <person name="Turjanski A."/>
            <person name="Kreff E."/>
            <person name="Dieguez M.J."/>
            <person name="Sacco F."/>
        </authorList>
    </citation>
    <scope>NUCLEOTIDE SEQUENCE [LARGE SCALE GENOMIC DNA]</scope>
    <source>
        <strain evidence="1 2">RO10H11247</strain>
    </source>
</reference>
<evidence type="ECO:0000313" key="2">
    <source>
        <dbReference type="Proteomes" id="UP000037035"/>
    </source>
</evidence>
<sequence>MSQGSIIATCFYVYTNVPNYKININTKLVKIILGALGSVQKILRHSIRTTWGHKATIQSELQTVYTQINDCRIPHHPKAPGVRPKIPESLKRPPLFPLLEFSPAHSSQKAYPVLATMSPSLPLFVTKALPTIYSTPLVLLCKDNPSMSPSQIGCRCGVFTGKAVAVGLKLPLTVWLRNEADKNYFLLLSVVEKVQAGQWCWGGGCKVGFEGSSGHWRCGWTRVYQRVLQGARLDLAAQPRGVQGLHSGGLEGAGVLGNVGSREEYWGRSGGCGIFGESTGICCTSYLIIYIEKNKSVEKKSVKQIKTSLKAEYSESLSGLQQQRELKMCLLKECGRSRLVLVLVCYSETKDYLNTMEKNSVSPTDAVSPPWSCPPAFPETCKYRSTPRGVSSVYKSLVLQKLLSYNLVLWINMTTKEVNATLLSHQILHWEYKALVNLFRTKYLLFRGFGRGDTNMLGFRNPDVMVLQKLLYEEYGKAYQGKFKGSDQYSRKGEIKKGGVCTTLKGGGQYSLTKEGLLLYSRGGPFKEPLIVVHLVYFYSFYVPMTSCCIQSIIYNLTHHTNTKFVYLL</sequence>
<dbReference type="VEuPathDB" id="FungiDB:VP01_1748g3"/>
<proteinExistence type="predicted"/>
<organism evidence="1 2">
    <name type="scientific">Puccinia sorghi</name>
    <dbReference type="NCBI Taxonomy" id="27349"/>
    <lineage>
        <taxon>Eukaryota</taxon>
        <taxon>Fungi</taxon>
        <taxon>Dikarya</taxon>
        <taxon>Basidiomycota</taxon>
        <taxon>Pucciniomycotina</taxon>
        <taxon>Pucciniomycetes</taxon>
        <taxon>Pucciniales</taxon>
        <taxon>Pucciniaceae</taxon>
        <taxon>Puccinia</taxon>
    </lineage>
</organism>
<gene>
    <name evidence="1" type="ORF">VP01_1748g3</name>
</gene>
<comment type="caution">
    <text evidence="1">The sequence shown here is derived from an EMBL/GenBank/DDBJ whole genome shotgun (WGS) entry which is preliminary data.</text>
</comment>
<dbReference type="AlphaFoldDB" id="A0A0L6VGZ7"/>
<dbReference type="Proteomes" id="UP000037035">
    <property type="component" value="Unassembled WGS sequence"/>
</dbReference>
<name>A0A0L6VGZ7_9BASI</name>